<evidence type="ECO:0000313" key="2">
    <source>
        <dbReference type="EMBL" id="MPA78036.1"/>
    </source>
</evidence>
<name>A0A5B7CD57_DAVIN</name>
<gene>
    <name evidence="2" type="ORF">Din_047477</name>
</gene>
<dbReference type="InterPro" id="IPR056706">
    <property type="entry name" value="DUF7804"/>
</dbReference>
<dbReference type="EMBL" id="GHES01047477">
    <property type="protein sequence ID" value="MPA78036.1"/>
    <property type="molecule type" value="Transcribed_RNA"/>
</dbReference>
<protein>
    <recommendedName>
        <fullName evidence="1">DUF7804 domain-containing protein</fullName>
    </recommendedName>
</protein>
<accession>A0A5B7CD57</accession>
<feature type="domain" description="DUF7804" evidence="1">
    <location>
        <begin position="87"/>
        <end position="165"/>
    </location>
</feature>
<reference evidence="2" key="1">
    <citation type="submission" date="2019-08" db="EMBL/GenBank/DDBJ databases">
        <title>Reference gene set and small RNA set construction with multiple tissues from Davidia involucrata Baill.</title>
        <authorList>
            <person name="Yang H."/>
            <person name="Zhou C."/>
            <person name="Li G."/>
            <person name="Wang J."/>
            <person name="Gao P."/>
            <person name="Wang M."/>
            <person name="Wang R."/>
            <person name="Zhao Y."/>
        </authorList>
    </citation>
    <scope>NUCLEOTIDE SEQUENCE</scope>
    <source>
        <tissue evidence="2">Mixed with DoveR01_LX</tissue>
    </source>
</reference>
<dbReference type="PANTHER" id="PTHR35127:SF1">
    <property type="entry name" value="GENOME ASSEMBLY, CHROMOSOME: A10"/>
    <property type="match status" value="1"/>
</dbReference>
<organism evidence="2">
    <name type="scientific">Davidia involucrata</name>
    <name type="common">Dove tree</name>
    <dbReference type="NCBI Taxonomy" id="16924"/>
    <lineage>
        <taxon>Eukaryota</taxon>
        <taxon>Viridiplantae</taxon>
        <taxon>Streptophyta</taxon>
        <taxon>Embryophyta</taxon>
        <taxon>Tracheophyta</taxon>
        <taxon>Spermatophyta</taxon>
        <taxon>Magnoliopsida</taxon>
        <taxon>eudicotyledons</taxon>
        <taxon>Gunneridae</taxon>
        <taxon>Pentapetalae</taxon>
        <taxon>asterids</taxon>
        <taxon>Cornales</taxon>
        <taxon>Nyssaceae</taxon>
        <taxon>Davidia</taxon>
    </lineage>
</organism>
<evidence type="ECO:0000259" key="1">
    <source>
        <dbReference type="Pfam" id="PF25089"/>
    </source>
</evidence>
<sequence length="231" mass="25685">MATLGICCGGNHTAIHNRSLRLGIDRSNHSFPPNQIAQFHRSLSIPNHVLSTKRKPFRISASTTTTSPIVPPCYANVETYNDTNEALFSEKLDEWMRDSVVEIVKNLRDGPLLVQVHANKNGETRLVTGKAVAENWPIVTRKWKDGETPSPDGVILVEELEDEKDLNVDGARAWGIVIQGKGLECGPAFYLLKTSRVGSGLGRFCTHFCVVRVKSFWESALSQLTDCWLLQ</sequence>
<dbReference type="Pfam" id="PF25089">
    <property type="entry name" value="DUF7804"/>
    <property type="match status" value="1"/>
</dbReference>
<dbReference type="AlphaFoldDB" id="A0A5B7CD57"/>
<dbReference type="PANTHER" id="PTHR35127">
    <property type="entry name" value="OS03G0736900 PROTEIN"/>
    <property type="match status" value="1"/>
</dbReference>
<proteinExistence type="predicted"/>